<evidence type="ECO:0000313" key="5">
    <source>
        <dbReference type="Proteomes" id="UP000702209"/>
    </source>
</evidence>
<feature type="chain" id="PRO_5045032047" description="Condensation domain-containing protein" evidence="1">
    <location>
        <begin position="22"/>
        <end position="93"/>
    </location>
</feature>
<dbReference type="PANTHER" id="PTHR45527:SF1">
    <property type="entry name" value="FATTY ACID SYNTHASE"/>
    <property type="match status" value="1"/>
</dbReference>
<evidence type="ECO:0000256" key="1">
    <source>
        <dbReference type="SAM" id="SignalP"/>
    </source>
</evidence>
<protein>
    <recommendedName>
        <fullName evidence="2">Condensation domain-containing protein</fullName>
    </recommendedName>
</protein>
<accession>A0ABS0D7R1</accession>
<feature type="domain" description="Condensation" evidence="2">
    <location>
        <begin position="2"/>
        <end position="91"/>
    </location>
</feature>
<dbReference type="Proteomes" id="UP000702209">
    <property type="component" value="Unassembled WGS sequence"/>
</dbReference>
<gene>
    <name evidence="3" type="ORF">IU459_37860</name>
    <name evidence="4" type="ORF">IU459_37865</name>
</gene>
<reference evidence="3 5" key="1">
    <citation type="submission" date="2020-10" db="EMBL/GenBank/DDBJ databases">
        <title>Identification of Nocardia species via Next-generation sequencing and recognition of intraspecies genetic diversity.</title>
        <authorList>
            <person name="Li P."/>
            <person name="Li P."/>
            <person name="Lu B."/>
        </authorList>
    </citation>
    <scope>NUCLEOTIDE SEQUENCE [LARGE SCALE GENOMIC DNA]</scope>
    <source>
        <strain evidence="3 5">BJ06-0157</strain>
    </source>
</reference>
<comment type="caution">
    <text evidence="3">The sequence shown here is derived from an EMBL/GenBank/DDBJ whole genome shotgun (WGS) entry which is preliminary data.</text>
</comment>
<dbReference type="EMBL" id="JADLQX010000290">
    <property type="protein sequence ID" value="MBF6303209.1"/>
    <property type="molecule type" value="Genomic_DNA"/>
</dbReference>
<dbReference type="Gene3D" id="3.30.559.30">
    <property type="entry name" value="Nonribosomal peptide synthetase, condensation domain"/>
    <property type="match status" value="1"/>
</dbReference>
<dbReference type="InterPro" id="IPR001242">
    <property type="entry name" value="Condensation_dom"/>
</dbReference>
<dbReference type="RefSeq" id="WP_195134348.1">
    <property type="nucleotide sequence ID" value="NZ_JADLQX010000290.1"/>
</dbReference>
<organism evidence="3 5">
    <name type="scientific">Nocardia amamiensis</name>
    <dbReference type="NCBI Taxonomy" id="404578"/>
    <lineage>
        <taxon>Bacteria</taxon>
        <taxon>Bacillati</taxon>
        <taxon>Actinomycetota</taxon>
        <taxon>Actinomycetes</taxon>
        <taxon>Mycobacteriales</taxon>
        <taxon>Nocardiaceae</taxon>
        <taxon>Nocardia</taxon>
    </lineage>
</organism>
<proteinExistence type="predicted"/>
<evidence type="ECO:0000313" key="3">
    <source>
        <dbReference type="EMBL" id="MBF6303209.1"/>
    </source>
</evidence>
<keyword evidence="1" id="KW-0732">Signal</keyword>
<feature type="non-terminal residue" evidence="3">
    <location>
        <position position="93"/>
    </location>
</feature>
<keyword evidence="5" id="KW-1185">Reference proteome</keyword>
<dbReference type="PANTHER" id="PTHR45527">
    <property type="entry name" value="NONRIBOSOMAL PEPTIDE SYNTHETASE"/>
    <property type="match status" value="1"/>
</dbReference>
<evidence type="ECO:0000259" key="2">
    <source>
        <dbReference type="Pfam" id="PF00668"/>
    </source>
</evidence>
<feature type="signal peptide" evidence="1">
    <location>
        <begin position="1"/>
        <end position="21"/>
    </location>
</feature>
<dbReference type="Pfam" id="PF00668">
    <property type="entry name" value="Condensation"/>
    <property type="match status" value="1"/>
</dbReference>
<feature type="non-terminal residue" evidence="3">
    <location>
        <position position="1"/>
    </location>
</feature>
<dbReference type="SUPFAM" id="SSF52777">
    <property type="entry name" value="CoA-dependent acyltransferases"/>
    <property type="match status" value="1"/>
</dbReference>
<dbReference type="EMBL" id="JADLQX010000291">
    <property type="protein sequence ID" value="MBF6303210.1"/>
    <property type="molecule type" value="Genomic_DNA"/>
</dbReference>
<name>A0ABS0D7R1_9NOCA</name>
<sequence length="93" mass="9796">RHNASLFMVLHSALAVLLARASGTSDIAIGTPVAGRGEAALDDLIGMFVNTLVLRTAVNAGDSFADLLAQARETDLHAFAHADVPFERLVEVL</sequence>
<evidence type="ECO:0000313" key="4">
    <source>
        <dbReference type="EMBL" id="MBF6303210.1"/>
    </source>
</evidence>